<keyword evidence="3" id="KW-1185">Reference proteome</keyword>
<dbReference type="RefSeq" id="WP_141371208.1">
    <property type="nucleotide sequence ID" value="NZ_BJLQ01000027.1"/>
</dbReference>
<name>A0A4Y3KQJ9_9CELL</name>
<keyword evidence="1" id="KW-1133">Transmembrane helix</keyword>
<dbReference type="AlphaFoldDB" id="A0A4Y3KQJ9"/>
<feature type="transmembrane region" description="Helical" evidence="1">
    <location>
        <begin position="20"/>
        <end position="39"/>
    </location>
</feature>
<dbReference type="OrthoDB" id="1257168at2"/>
<keyword evidence="1" id="KW-0472">Membrane</keyword>
<dbReference type="PROSITE" id="PS51257">
    <property type="entry name" value="PROKAR_LIPOPROTEIN"/>
    <property type="match status" value="1"/>
</dbReference>
<proteinExistence type="predicted"/>
<accession>A0A4Y3KQJ9</accession>
<reference evidence="2 3" key="1">
    <citation type="submission" date="2019-06" db="EMBL/GenBank/DDBJ databases">
        <title>Whole genome shotgun sequence of Cellulomonas gelida NBRC 3748.</title>
        <authorList>
            <person name="Hosoyama A."/>
            <person name="Uohara A."/>
            <person name="Ohji S."/>
            <person name="Ichikawa N."/>
        </authorList>
    </citation>
    <scope>NUCLEOTIDE SEQUENCE [LARGE SCALE GENOMIC DNA]</scope>
    <source>
        <strain evidence="2 3">NBRC 3748</strain>
    </source>
</reference>
<dbReference type="EMBL" id="BJLQ01000027">
    <property type="protein sequence ID" value="GEA85168.1"/>
    <property type="molecule type" value="Genomic_DNA"/>
</dbReference>
<evidence type="ECO:0000313" key="2">
    <source>
        <dbReference type="EMBL" id="GEA85168.1"/>
    </source>
</evidence>
<feature type="transmembrane region" description="Helical" evidence="1">
    <location>
        <begin position="45"/>
        <end position="63"/>
    </location>
</feature>
<evidence type="ECO:0000256" key="1">
    <source>
        <dbReference type="SAM" id="Phobius"/>
    </source>
</evidence>
<protein>
    <submittedName>
        <fullName evidence="2">Uncharacterized protein</fullName>
    </submittedName>
</protein>
<dbReference type="Proteomes" id="UP000320461">
    <property type="component" value="Unassembled WGS sequence"/>
</dbReference>
<evidence type="ECO:0000313" key="3">
    <source>
        <dbReference type="Proteomes" id="UP000320461"/>
    </source>
</evidence>
<comment type="caution">
    <text evidence="2">The sequence shown here is derived from an EMBL/GenBank/DDBJ whole genome shotgun (WGS) entry which is preliminary data.</text>
</comment>
<gene>
    <name evidence="2" type="ORF">CGE01nite_24190</name>
</gene>
<sequence length="280" mass="29474">MSGSTPREIPVPRVPTSVRLLCGIGGTGLVVLGCVAVFVSENSAGTAAVIAAGIALLLVAVLADRITAVEAGGVKVELGEVAARKLDEADEAEDQGDHERAAELRDEARALITGNADDIARFARTRRSSPGWRRSADQELQVRAWAQDAQEKKPTREALEALYADAREEFSVGVEERRVMVLAMMSGYPPAASHAVATRAITEPVSAFEQYHGLVVAHVLALHDPGSAATHALREVVAEALASGGLGHAGTDRVALARRVLELVPTRPHATADPARTPRG</sequence>
<organism evidence="2 3">
    <name type="scientific">Cellulomonas gelida</name>
    <dbReference type="NCBI Taxonomy" id="1712"/>
    <lineage>
        <taxon>Bacteria</taxon>
        <taxon>Bacillati</taxon>
        <taxon>Actinomycetota</taxon>
        <taxon>Actinomycetes</taxon>
        <taxon>Micrococcales</taxon>
        <taxon>Cellulomonadaceae</taxon>
        <taxon>Cellulomonas</taxon>
    </lineage>
</organism>
<keyword evidence="1" id="KW-0812">Transmembrane</keyword>